<feature type="signal peptide" evidence="3">
    <location>
        <begin position="1"/>
        <end position="23"/>
    </location>
</feature>
<dbReference type="Proteomes" id="UP000825886">
    <property type="component" value="Chromosome"/>
</dbReference>
<evidence type="ECO:0000256" key="1">
    <source>
        <dbReference type="ARBA" id="ARBA00005695"/>
    </source>
</evidence>
<dbReference type="EMBL" id="CP081864">
    <property type="protein sequence ID" value="QZN95310.1"/>
    <property type="molecule type" value="Genomic_DNA"/>
</dbReference>
<dbReference type="Gene3D" id="3.10.105.10">
    <property type="entry name" value="Dipeptide-binding Protein, Domain 3"/>
    <property type="match status" value="1"/>
</dbReference>
<dbReference type="PANTHER" id="PTHR30290:SF38">
    <property type="entry name" value="D,D-DIPEPTIDE-BINDING PERIPLASMIC PROTEIN DDPA-RELATED"/>
    <property type="match status" value="1"/>
</dbReference>
<dbReference type="PANTHER" id="PTHR30290">
    <property type="entry name" value="PERIPLASMIC BINDING COMPONENT OF ABC TRANSPORTER"/>
    <property type="match status" value="1"/>
</dbReference>
<dbReference type="Gene3D" id="3.40.190.10">
    <property type="entry name" value="Periplasmic binding protein-like II"/>
    <property type="match status" value="1"/>
</dbReference>
<proteinExistence type="inferred from homology"/>
<dbReference type="RefSeq" id="WP_222158411.1">
    <property type="nucleotide sequence ID" value="NZ_CP081864.1"/>
</dbReference>
<dbReference type="CDD" id="cd08517">
    <property type="entry name" value="PBP2_NikA_DppA_OppA_like_13"/>
    <property type="match status" value="1"/>
</dbReference>
<evidence type="ECO:0000313" key="6">
    <source>
        <dbReference type="Proteomes" id="UP000825886"/>
    </source>
</evidence>
<accession>A0ABX9ANH0</accession>
<evidence type="ECO:0000259" key="4">
    <source>
        <dbReference type="Pfam" id="PF00496"/>
    </source>
</evidence>
<keyword evidence="6" id="KW-1185">Reference proteome</keyword>
<sequence>MKHKAILSALIMATSLFSLPGLADTATPQPGVTPQRGGTLNFLAEPEPPVLTSLVSTSGAVMKVNAKVIEGLLDYDFNMNPVPQLATSWSVSPDGKAYTFHLRQGVKWHDGKDFTSADVAFSILTVKQYNSRGKGTFANVTEVKTPDPYTAIIELSQPAPYLLSAFSANEAPMVPKHLYEGTNILSNPHNTAPIGTGPFVFKEWVRGSHILYERNPNYWDQPKPYIDRLVVKIIPDAATRTIALETGALDLGSDTPIPMSEIESIKKNPKLGIETRGYGYSPTQTRIEFDLDNPYLKNLKVRQAIAHSINLDVLKKVVWYGYASNSPTGITPELTQFHDSTPSPYNFDIAKANKLLDEAGFPRQANGIRFQLVHDFMPYGDSFKRVAEYLKSALAKVGIDVTIRSQDFATFVKRVYTDRDFDFNNGSISNLFDPAVGVQRLYWSKTYSPGVPFGNGSHYSNPEVDRLLEQAAVETDQAKRVELYKQFQRIIATEIPDLNLLQINRLTIYNKHVHGFINGIQGVNGSLADVWIEQ</sequence>
<gene>
    <name evidence="5" type="ORF">K6K13_19195</name>
</gene>
<evidence type="ECO:0000256" key="3">
    <source>
        <dbReference type="SAM" id="SignalP"/>
    </source>
</evidence>
<feature type="chain" id="PRO_5046091869" evidence="3">
    <location>
        <begin position="24"/>
        <end position="534"/>
    </location>
</feature>
<name>A0ABX9ANH0_9ENTR</name>
<dbReference type="SUPFAM" id="SSF53850">
    <property type="entry name" value="Periplasmic binding protein-like II"/>
    <property type="match status" value="1"/>
</dbReference>
<organism evidence="5 6">
    <name type="scientific">Symbiopectobacterium purcellii</name>
    <dbReference type="NCBI Taxonomy" id="2871826"/>
    <lineage>
        <taxon>Bacteria</taxon>
        <taxon>Pseudomonadati</taxon>
        <taxon>Pseudomonadota</taxon>
        <taxon>Gammaproteobacteria</taxon>
        <taxon>Enterobacterales</taxon>
        <taxon>Enterobacteriaceae</taxon>
    </lineage>
</organism>
<dbReference type="PIRSF" id="PIRSF002741">
    <property type="entry name" value="MppA"/>
    <property type="match status" value="1"/>
</dbReference>
<keyword evidence="2 3" id="KW-0732">Signal</keyword>
<evidence type="ECO:0000256" key="2">
    <source>
        <dbReference type="ARBA" id="ARBA00022729"/>
    </source>
</evidence>
<dbReference type="InterPro" id="IPR000914">
    <property type="entry name" value="SBP_5_dom"/>
</dbReference>
<comment type="similarity">
    <text evidence="1">Belongs to the bacterial solute-binding protein 5 family.</text>
</comment>
<evidence type="ECO:0000313" key="5">
    <source>
        <dbReference type="EMBL" id="QZN95310.1"/>
    </source>
</evidence>
<dbReference type="Pfam" id="PF00496">
    <property type="entry name" value="SBP_bac_5"/>
    <property type="match status" value="1"/>
</dbReference>
<dbReference type="InterPro" id="IPR039424">
    <property type="entry name" value="SBP_5"/>
</dbReference>
<dbReference type="InterPro" id="IPR030678">
    <property type="entry name" value="Peptide/Ni-bd"/>
</dbReference>
<dbReference type="Gene3D" id="3.90.76.10">
    <property type="entry name" value="Dipeptide-binding Protein, Domain 1"/>
    <property type="match status" value="1"/>
</dbReference>
<protein>
    <submittedName>
        <fullName evidence="5">ABC transporter substrate-binding protein</fullName>
    </submittedName>
</protein>
<feature type="domain" description="Solute-binding protein family 5" evidence="4">
    <location>
        <begin position="80"/>
        <end position="446"/>
    </location>
</feature>
<reference evidence="5 6" key="1">
    <citation type="submission" date="2021-08" db="EMBL/GenBank/DDBJ databases">
        <title>Culture and genomic analysis of Symbiopectobacterium purcellii sp. nov. gen. nov., isolated from the leafhopper Empoasca decipiens.</title>
        <authorList>
            <person name="Nadal-Jimenez P."/>
            <person name="Siozios S."/>
            <person name="Halliday N."/>
            <person name="Camara M."/>
            <person name="Hurst G.D.D."/>
        </authorList>
    </citation>
    <scope>NUCLEOTIDE SEQUENCE [LARGE SCALE GENOMIC DNA]</scope>
    <source>
        <strain evidence="5 6">SyEd1</strain>
    </source>
</reference>